<dbReference type="Pfam" id="PF01881">
    <property type="entry name" value="Cas_Cas6_C"/>
    <property type="match status" value="1"/>
</dbReference>
<keyword evidence="3" id="KW-0051">Antiviral defense</keyword>
<dbReference type="Gene3D" id="3.30.70.1890">
    <property type="match status" value="1"/>
</dbReference>
<dbReference type="InterPro" id="IPR049435">
    <property type="entry name" value="Cas_Cas6_C"/>
</dbReference>
<protein>
    <recommendedName>
        <fullName evidence="4">CRISPR-associated endoribonuclease</fullName>
    </recommendedName>
</protein>
<evidence type="ECO:0000256" key="5">
    <source>
        <dbReference type="PIRSR" id="PIRSR005054-1"/>
    </source>
</evidence>
<evidence type="ECO:0000313" key="8">
    <source>
        <dbReference type="Proteomes" id="UP001055732"/>
    </source>
</evidence>
<dbReference type="Proteomes" id="UP001055732">
    <property type="component" value="Chromosome"/>
</dbReference>
<accession>A0A9E7MWL3</accession>
<feature type="site" description="Transition state stabilizer" evidence="5">
    <location>
        <position position="55"/>
    </location>
</feature>
<dbReference type="Gene3D" id="3.30.70.1900">
    <property type="match status" value="1"/>
</dbReference>
<reference evidence="7" key="2">
    <citation type="submission" date="2022-06" db="EMBL/GenBank/DDBJ databases">
        <authorList>
            <person name="Park Y.-J."/>
        </authorList>
    </citation>
    <scope>NUCLEOTIDE SEQUENCE</scope>
    <source>
        <strain evidence="7">TY</strain>
    </source>
</reference>
<name>A0A9E7MWL3_THEAG</name>
<evidence type="ECO:0000313" key="7">
    <source>
        <dbReference type="EMBL" id="USS40261.1"/>
    </source>
</evidence>
<feature type="domain" description="CRISPR associated protein Cas6 C-terminal" evidence="6">
    <location>
        <begin position="133"/>
        <end position="265"/>
    </location>
</feature>
<dbReference type="GO" id="GO:0051607">
    <property type="term" value="P:defense response to virus"/>
    <property type="evidence" value="ECO:0007669"/>
    <property type="project" value="UniProtKB-KW"/>
</dbReference>
<evidence type="ECO:0000259" key="6">
    <source>
        <dbReference type="Pfam" id="PF01881"/>
    </source>
</evidence>
<organism evidence="7 8">
    <name type="scientific">Thermococcus aggregans</name>
    <dbReference type="NCBI Taxonomy" id="110163"/>
    <lineage>
        <taxon>Archaea</taxon>
        <taxon>Methanobacteriati</taxon>
        <taxon>Methanobacteriota</taxon>
        <taxon>Thermococci</taxon>
        <taxon>Thermococcales</taxon>
        <taxon>Thermococcaceae</taxon>
        <taxon>Thermococcus</taxon>
    </lineage>
</organism>
<evidence type="ECO:0000256" key="3">
    <source>
        <dbReference type="ARBA" id="ARBA00023118"/>
    </source>
</evidence>
<gene>
    <name evidence="7" type="primary">cas6</name>
    <name evidence="7" type="ORF">NF865_08000</name>
</gene>
<evidence type="ECO:0000256" key="2">
    <source>
        <dbReference type="ARBA" id="ARBA00022884"/>
    </source>
</evidence>
<dbReference type="AlphaFoldDB" id="A0A9E7MWL3"/>
<dbReference type="KEGG" id="tagg:NF865_08000"/>
<dbReference type="NCBIfam" id="TIGR01877">
    <property type="entry name" value="cas_cas6"/>
    <property type="match status" value="1"/>
</dbReference>
<dbReference type="RefSeq" id="WP_253304218.1">
    <property type="nucleotide sequence ID" value="NZ_CP099582.1"/>
</dbReference>
<comment type="similarity">
    <text evidence="1 4">Belongs to the CRISPR-associated protein Cas6/Cse3/CasE family.</text>
</comment>
<comment type="function">
    <text evidence="4">CRISPR (clustered regularly interspaced short palindromic repeat), is an adaptive immune system that provides protection against mobile genetic elements (viruses, transposable elements and conjugative plasmids). CRISPR clusters contain sequences complementary to antecedent mobile elements and target invading nucleic acids. CRISPR clusters are transcribed and processed into CRISPR RNA (crRNA).</text>
</comment>
<dbReference type="Pfam" id="PF21350">
    <property type="entry name" value="Cas6_I-A"/>
    <property type="match status" value="1"/>
</dbReference>
<dbReference type="PANTHER" id="PTHR36984">
    <property type="entry name" value="CRISPR-ASSOCIATED ENDORIBONUCLEASE CAS6 1"/>
    <property type="match status" value="1"/>
</dbReference>
<dbReference type="InterPro" id="IPR045747">
    <property type="entry name" value="CRISPR-assoc_prot_Cas6_N_sf"/>
</dbReference>
<proteinExistence type="inferred from homology"/>
<reference evidence="7" key="1">
    <citation type="journal article" date="1998" name="Int. J. Syst. Bacteriol. 48 Pt">
        <title>Thermococcus guaymasensis sp. nov. and Thermococcus aggregans sp. nov., two novel thermophilic archaea isolated from the Guaymas Basin hydrothermal vent site.</title>
        <authorList>
            <person name="Canganella F."/>
            <person name="Jones W.J."/>
            <person name="Gambacorta A."/>
            <person name="Antranikian G."/>
        </authorList>
    </citation>
    <scope>NUCLEOTIDE SEQUENCE</scope>
    <source>
        <strain evidence="7">TY</strain>
    </source>
</reference>
<dbReference type="PIRSF" id="PIRSF005054">
    <property type="entry name" value="PF1131"/>
    <property type="match status" value="1"/>
</dbReference>
<dbReference type="GO" id="GO:0003723">
    <property type="term" value="F:RNA binding"/>
    <property type="evidence" value="ECO:0007669"/>
    <property type="project" value="UniProtKB-KW"/>
</dbReference>
<dbReference type="PANTHER" id="PTHR36984:SF1">
    <property type="entry name" value="CRISPR-ASSOCIATED ENDORIBONUCLEASE CAS6 1"/>
    <property type="match status" value="1"/>
</dbReference>
<evidence type="ECO:0000256" key="1">
    <source>
        <dbReference type="ARBA" id="ARBA00005937"/>
    </source>
</evidence>
<evidence type="ECO:0000256" key="4">
    <source>
        <dbReference type="PIRNR" id="PIRNR005054"/>
    </source>
</evidence>
<dbReference type="EMBL" id="CP099582">
    <property type="protein sequence ID" value="USS40261.1"/>
    <property type="molecule type" value="Genomic_DNA"/>
</dbReference>
<sequence length="266" mass="30425">MEVIALRFKLILACDRSFILPFNYPRSLYGFALKAIETSDLHIAWRVHNVKKDIKFVLSEPRAVGKRGRDWTVTNRGILVNSKKFKLYFSTAELAIANAFAEGISQLEEVKLFGVSFCVEEIKLLKEPNSLSGKPLKTLSPISIIDNNPPNGKHQWDVSPFQSKNSPYKNEPLVWKHLLFENLRSKYLMLHGETYEGSFDIEILDKPRLKEKRLIADRDKKTGKPIWAIAWHLGLKLYGDEDLLNVGYQLGVGVRNTHGFGMIELQ</sequence>
<keyword evidence="8" id="KW-1185">Reference proteome</keyword>
<dbReference type="GO" id="GO:0016788">
    <property type="term" value="F:hydrolase activity, acting on ester bonds"/>
    <property type="evidence" value="ECO:0007669"/>
    <property type="project" value="InterPro"/>
</dbReference>
<keyword evidence="2" id="KW-0694">RNA-binding</keyword>
<dbReference type="InterPro" id="IPR010156">
    <property type="entry name" value="CRISPR-assoc_prot_Cas6"/>
</dbReference>